<keyword evidence="2" id="KW-0732">Signal</keyword>
<gene>
    <name evidence="3" type="ORF">GIB67_030518</name>
</gene>
<reference evidence="3 4" key="1">
    <citation type="journal article" date="2020" name="IScience">
        <title>Genome Sequencing of the Endangered Kingdonia uniflora (Circaeasteraceae, Ranunculales) Reveals Potential Mechanisms of Evolutionary Specialization.</title>
        <authorList>
            <person name="Sun Y."/>
            <person name="Deng T."/>
            <person name="Zhang A."/>
            <person name="Moore M.J."/>
            <person name="Landis J.B."/>
            <person name="Lin N."/>
            <person name="Zhang H."/>
            <person name="Zhang X."/>
            <person name="Huang J."/>
            <person name="Zhang X."/>
            <person name="Sun H."/>
            <person name="Wang H."/>
        </authorList>
    </citation>
    <scope>NUCLEOTIDE SEQUENCE [LARGE SCALE GENOMIC DNA]</scope>
    <source>
        <strain evidence="3">TB1705</strain>
        <tissue evidence="3">Leaf</tissue>
    </source>
</reference>
<keyword evidence="4" id="KW-1185">Reference proteome</keyword>
<feature type="chain" id="PRO_5029896396" description="Secreted protein" evidence="2">
    <location>
        <begin position="19"/>
        <end position="89"/>
    </location>
</feature>
<evidence type="ECO:0000313" key="3">
    <source>
        <dbReference type="EMBL" id="KAF6140437.1"/>
    </source>
</evidence>
<organism evidence="3 4">
    <name type="scientific">Kingdonia uniflora</name>
    <dbReference type="NCBI Taxonomy" id="39325"/>
    <lineage>
        <taxon>Eukaryota</taxon>
        <taxon>Viridiplantae</taxon>
        <taxon>Streptophyta</taxon>
        <taxon>Embryophyta</taxon>
        <taxon>Tracheophyta</taxon>
        <taxon>Spermatophyta</taxon>
        <taxon>Magnoliopsida</taxon>
        <taxon>Ranunculales</taxon>
        <taxon>Circaeasteraceae</taxon>
        <taxon>Kingdonia</taxon>
    </lineage>
</organism>
<dbReference type="EMBL" id="JACGCM010002375">
    <property type="protein sequence ID" value="KAF6140437.1"/>
    <property type="molecule type" value="Genomic_DNA"/>
</dbReference>
<keyword evidence="1" id="KW-1133">Transmembrane helix</keyword>
<evidence type="ECO:0000256" key="1">
    <source>
        <dbReference type="SAM" id="Phobius"/>
    </source>
</evidence>
<accession>A0A7J7LCT5</accession>
<protein>
    <recommendedName>
        <fullName evidence="5">Secreted protein</fullName>
    </recommendedName>
</protein>
<proteinExistence type="predicted"/>
<evidence type="ECO:0008006" key="5">
    <source>
        <dbReference type="Google" id="ProtNLM"/>
    </source>
</evidence>
<evidence type="ECO:0000313" key="4">
    <source>
        <dbReference type="Proteomes" id="UP000541444"/>
    </source>
</evidence>
<feature type="non-terminal residue" evidence="3">
    <location>
        <position position="89"/>
    </location>
</feature>
<name>A0A7J7LCT5_9MAGN</name>
<feature type="transmembrane region" description="Helical" evidence="1">
    <location>
        <begin position="69"/>
        <end position="88"/>
    </location>
</feature>
<feature type="signal peptide" evidence="2">
    <location>
        <begin position="1"/>
        <end position="18"/>
    </location>
</feature>
<comment type="caution">
    <text evidence="3">The sequence shown here is derived from an EMBL/GenBank/DDBJ whole genome shotgun (WGS) entry which is preliminary data.</text>
</comment>
<keyword evidence="1" id="KW-0812">Transmembrane</keyword>
<keyword evidence="1" id="KW-0472">Membrane</keyword>
<sequence length="89" mass="10783">MSLIFSLFCCVSFRFISANVYSNTPFVIRIFSNRFLIIRIQLLLFEYFPADTCLFEYNFCCSNIFRQICFFYKNLIFSFILFLTFIRIP</sequence>
<dbReference type="AlphaFoldDB" id="A0A7J7LCT5"/>
<dbReference type="Proteomes" id="UP000541444">
    <property type="component" value="Unassembled WGS sequence"/>
</dbReference>
<evidence type="ECO:0000256" key="2">
    <source>
        <dbReference type="SAM" id="SignalP"/>
    </source>
</evidence>